<dbReference type="EMBL" id="JAMTCP010000005">
    <property type="protein sequence ID" value="MCP2257905.1"/>
    <property type="molecule type" value="Genomic_DNA"/>
</dbReference>
<dbReference type="Pfam" id="PF07584">
    <property type="entry name" value="BatA"/>
    <property type="match status" value="1"/>
</dbReference>
<dbReference type="Gene3D" id="3.40.50.410">
    <property type="entry name" value="von Willebrand factor, type A domain"/>
    <property type="match status" value="1"/>
</dbReference>
<feature type="transmembrane region" description="Helical" evidence="5">
    <location>
        <begin position="64"/>
        <end position="81"/>
    </location>
</feature>
<feature type="domain" description="VWFA" evidence="6">
    <location>
        <begin position="93"/>
        <end position="284"/>
    </location>
</feature>
<accession>A0ABT1HQV7</accession>
<evidence type="ECO:0000256" key="1">
    <source>
        <dbReference type="ARBA" id="ARBA00022475"/>
    </source>
</evidence>
<keyword evidence="8" id="KW-1185">Reference proteome</keyword>
<proteinExistence type="predicted"/>
<dbReference type="InterPro" id="IPR024163">
    <property type="entry name" value="Aerotolerance_reg_N"/>
</dbReference>
<organism evidence="7 8">
    <name type="scientific">Streptoalloteichus tenebrarius (strain ATCC 17920 / DSM 40477 / JCM 4838 / CBS 697.72 / NBRC 16177 / NCIMB 11028 / NRRL B-12390 / A12253. 1 / ISP 5477)</name>
    <name type="common">Streptomyces tenebrarius</name>
    <dbReference type="NCBI Taxonomy" id="1933"/>
    <lineage>
        <taxon>Bacteria</taxon>
        <taxon>Bacillati</taxon>
        <taxon>Actinomycetota</taxon>
        <taxon>Actinomycetes</taxon>
        <taxon>Pseudonocardiales</taxon>
        <taxon>Pseudonocardiaceae</taxon>
        <taxon>Streptoalloteichus</taxon>
    </lineage>
</organism>
<dbReference type="NCBIfam" id="NF010238">
    <property type="entry name" value="PRK13685.1"/>
    <property type="match status" value="1"/>
</dbReference>
<keyword evidence="3 5" id="KW-1133">Transmembrane helix</keyword>
<sequence>MLGLSLSGFTAPWWFTLVVAIGLLVAGYLWVQRRRRRDTLRFTNLELLEKVAPRRNGWYRHAPAALLGVALLLLTVSLAGPTTRERVPRNRAVVMMAIDVSLSMKATDVQPTRLAAAQAAAKSFVEGLTPGVNLGLVAFAGTATVLVSPTTDRESVKQAIDDLRLAESTATGDAIVACLRTIESFGKLLGGADGAPPARIVLMTDGKEMTGTTSSSVAAKDAAKAKVPISSISFGTDRGTVDIDGRMVPVPVDDDAMKEIADLSGGEFHKAATAEQLRKVYDTLGEQIGYENKQVDASRPWLVLGTLSALIAVGASLALGRRIP</sequence>
<dbReference type="SMART" id="SM00327">
    <property type="entry name" value="VWA"/>
    <property type="match status" value="1"/>
</dbReference>
<evidence type="ECO:0000256" key="3">
    <source>
        <dbReference type="ARBA" id="ARBA00022989"/>
    </source>
</evidence>
<feature type="transmembrane region" description="Helical" evidence="5">
    <location>
        <begin position="12"/>
        <end position="31"/>
    </location>
</feature>
<evidence type="ECO:0000256" key="4">
    <source>
        <dbReference type="ARBA" id="ARBA00023136"/>
    </source>
</evidence>
<evidence type="ECO:0000313" key="8">
    <source>
        <dbReference type="Proteomes" id="UP001205311"/>
    </source>
</evidence>
<evidence type="ECO:0000259" key="6">
    <source>
        <dbReference type="PROSITE" id="PS50234"/>
    </source>
</evidence>
<comment type="caution">
    <text evidence="7">The sequence shown here is derived from an EMBL/GenBank/DDBJ whole genome shotgun (WGS) entry which is preliminary data.</text>
</comment>
<keyword evidence="2 5" id="KW-0812">Transmembrane</keyword>
<evidence type="ECO:0000313" key="7">
    <source>
        <dbReference type="EMBL" id="MCP2257905.1"/>
    </source>
</evidence>
<dbReference type="PANTHER" id="PTHR22550:SF5">
    <property type="entry name" value="LEUCINE ZIPPER PROTEIN 4"/>
    <property type="match status" value="1"/>
</dbReference>
<reference evidence="7 8" key="1">
    <citation type="submission" date="2022-06" db="EMBL/GenBank/DDBJ databases">
        <title>Genomic Encyclopedia of Archaeal and Bacterial Type Strains, Phase II (KMG-II): from individual species to whole genera.</title>
        <authorList>
            <person name="Goeker M."/>
        </authorList>
    </citation>
    <scope>NUCLEOTIDE SEQUENCE [LARGE SCALE GENOMIC DNA]</scope>
    <source>
        <strain evidence="7 8">DSM 40477</strain>
    </source>
</reference>
<dbReference type="InterPro" id="IPR050768">
    <property type="entry name" value="UPF0353/GerABKA_families"/>
</dbReference>
<dbReference type="Pfam" id="PF13519">
    <property type="entry name" value="VWA_2"/>
    <property type="match status" value="1"/>
</dbReference>
<keyword evidence="4 5" id="KW-0472">Membrane</keyword>
<evidence type="ECO:0000256" key="5">
    <source>
        <dbReference type="SAM" id="Phobius"/>
    </source>
</evidence>
<protein>
    <submittedName>
        <fullName evidence="7">Ca-activated chloride channel family protein</fullName>
    </submittedName>
</protein>
<evidence type="ECO:0000256" key="2">
    <source>
        <dbReference type="ARBA" id="ARBA00022692"/>
    </source>
</evidence>
<gene>
    <name evidence="7" type="ORF">LX15_001591</name>
</gene>
<dbReference type="PROSITE" id="PS50234">
    <property type="entry name" value="VWFA"/>
    <property type="match status" value="1"/>
</dbReference>
<dbReference type="SUPFAM" id="SSF53300">
    <property type="entry name" value="vWA-like"/>
    <property type="match status" value="1"/>
</dbReference>
<keyword evidence="1" id="KW-1003">Cell membrane</keyword>
<dbReference type="PANTHER" id="PTHR22550">
    <property type="entry name" value="SPORE GERMINATION PROTEIN"/>
    <property type="match status" value="1"/>
</dbReference>
<dbReference type="InterPro" id="IPR036465">
    <property type="entry name" value="vWFA_dom_sf"/>
</dbReference>
<dbReference type="Proteomes" id="UP001205311">
    <property type="component" value="Unassembled WGS sequence"/>
</dbReference>
<dbReference type="InterPro" id="IPR002035">
    <property type="entry name" value="VWF_A"/>
</dbReference>
<name>A0ABT1HQV7_STRSD</name>